<dbReference type="PRINTS" id="PR01042">
    <property type="entry name" value="TRNASYNTHASP"/>
</dbReference>
<evidence type="ECO:0000256" key="5">
    <source>
        <dbReference type="ARBA" id="ARBA00022917"/>
    </source>
</evidence>
<feature type="domain" description="Aminoacyl-transfer RNA synthetases class-II family profile" evidence="9">
    <location>
        <begin position="131"/>
        <end position="420"/>
    </location>
</feature>
<dbReference type="Pfam" id="PF01336">
    <property type="entry name" value="tRNA_anti-codon"/>
    <property type="match status" value="1"/>
</dbReference>
<dbReference type="NCBIfam" id="TIGR00457">
    <property type="entry name" value="asnS"/>
    <property type="match status" value="1"/>
</dbReference>
<evidence type="ECO:0000313" key="10">
    <source>
        <dbReference type="EMBL" id="TES87135.1"/>
    </source>
</evidence>
<feature type="coiled-coil region" evidence="8">
    <location>
        <begin position="244"/>
        <end position="271"/>
    </location>
</feature>
<dbReference type="CDD" id="cd00776">
    <property type="entry name" value="AsxRS_core"/>
    <property type="match status" value="1"/>
</dbReference>
<dbReference type="AlphaFoldDB" id="A0A523QMT1"/>
<protein>
    <recommendedName>
        <fullName evidence="7">Asparagine--tRNA ligase</fullName>
        <ecNumber evidence="7">6.1.1.22</ecNumber>
    </recommendedName>
    <alternativeName>
        <fullName evidence="7">Asparaginyl-tRNA synthetase</fullName>
        <shortName evidence="7">AsnRS</shortName>
    </alternativeName>
</protein>
<keyword evidence="6 7" id="KW-0030">Aminoacyl-tRNA synthetase</keyword>
<evidence type="ECO:0000313" key="11">
    <source>
        <dbReference type="Proteomes" id="UP000320781"/>
    </source>
</evidence>
<keyword evidence="5 7" id="KW-0648">Protein biosynthesis</keyword>
<keyword evidence="8" id="KW-0175">Coiled coil</keyword>
<dbReference type="InterPro" id="IPR004365">
    <property type="entry name" value="NA-bd_OB_tRNA"/>
</dbReference>
<evidence type="ECO:0000256" key="7">
    <source>
        <dbReference type="HAMAP-Rule" id="MF_00534"/>
    </source>
</evidence>
<dbReference type="InterPro" id="IPR045864">
    <property type="entry name" value="aa-tRNA-synth_II/BPL/LPL"/>
</dbReference>
<comment type="subcellular location">
    <subcellularLocation>
        <location evidence="7">Cytoplasm</location>
    </subcellularLocation>
</comment>
<comment type="catalytic activity">
    <reaction evidence="7">
        <text>tRNA(Asn) + L-asparagine + ATP = L-asparaginyl-tRNA(Asn) + AMP + diphosphate + H(+)</text>
        <dbReference type="Rhea" id="RHEA:11180"/>
        <dbReference type="Rhea" id="RHEA-COMP:9659"/>
        <dbReference type="Rhea" id="RHEA-COMP:9674"/>
        <dbReference type="ChEBI" id="CHEBI:15378"/>
        <dbReference type="ChEBI" id="CHEBI:30616"/>
        <dbReference type="ChEBI" id="CHEBI:33019"/>
        <dbReference type="ChEBI" id="CHEBI:58048"/>
        <dbReference type="ChEBI" id="CHEBI:78442"/>
        <dbReference type="ChEBI" id="CHEBI:78515"/>
        <dbReference type="ChEBI" id="CHEBI:456215"/>
        <dbReference type="EC" id="6.1.1.22"/>
    </reaction>
</comment>
<dbReference type="PROSITE" id="PS50862">
    <property type="entry name" value="AA_TRNA_LIGASE_II"/>
    <property type="match status" value="1"/>
</dbReference>
<dbReference type="CDD" id="cd04323">
    <property type="entry name" value="AsnRS_cyto_like_N"/>
    <property type="match status" value="1"/>
</dbReference>
<dbReference type="Gene3D" id="2.40.50.140">
    <property type="entry name" value="Nucleic acid-binding proteins"/>
    <property type="match status" value="1"/>
</dbReference>
<dbReference type="SUPFAM" id="SSF55681">
    <property type="entry name" value="Class II aaRS and biotin synthetases"/>
    <property type="match status" value="1"/>
</dbReference>
<evidence type="ECO:0000256" key="6">
    <source>
        <dbReference type="ARBA" id="ARBA00023146"/>
    </source>
</evidence>
<keyword evidence="7" id="KW-0963">Cytoplasm</keyword>
<evidence type="ECO:0000256" key="3">
    <source>
        <dbReference type="ARBA" id="ARBA00022741"/>
    </source>
</evidence>
<dbReference type="HAMAP" id="MF_00534">
    <property type="entry name" value="Asn_tRNA_synth"/>
    <property type="match status" value="1"/>
</dbReference>
<dbReference type="NCBIfam" id="NF003483">
    <property type="entry name" value="PRK05159.1"/>
    <property type="match status" value="1"/>
</dbReference>
<dbReference type="NCBIfam" id="NF003037">
    <property type="entry name" value="PRK03932.1"/>
    <property type="match status" value="1"/>
</dbReference>
<proteinExistence type="inferred from homology"/>
<dbReference type="EC" id="6.1.1.22" evidence="7"/>
<dbReference type="InterPro" id="IPR004364">
    <property type="entry name" value="Aa-tRNA-synt_II"/>
</dbReference>
<dbReference type="InterPro" id="IPR012340">
    <property type="entry name" value="NA-bd_OB-fold"/>
</dbReference>
<dbReference type="GO" id="GO:0003676">
    <property type="term" value="F:nucleic acid binding"/>
    <property type="evidence" value="ECO:0007669"/>
    <property type="project" value="InterPro"/>
</dbReference>
<dbReference type="GO" id="GO:0005737">
    <property type="term" value="C:cytoplasm"/>
    <property type="evidence" value="ECO:0007669"/>
    <property type="project" value="UniProtKB-SubCell"/>
</dbReference>
<dbReference type="EMBL" id="SOKU01000008">
    <property type="protein sequence ID" value="TES87135.1"/>
    <property type="molecule type" value="Genomic_DNA"/>
</dbReference>
<comment type="subunit">
    <text evidence="7">Homodimer.</text>
</comment>
<gene>
    <name evidence="7 10" type="primary">asnS</name>
    <name evidence="10" type="ORF">E3J95_00155</name>
</gene>
<comment type="similarity">
    <text evidence="1 7">Belongs to the class-II aminoacyl-tRNA synthetase family.</text>
</comment>
<evidence type="ECO:0000256" key="4">
    <source>
        <dbReference type="ARBA" id="ARBA00022840"/>
    </source>
</evidence>
<reference evidence="10 11" key="1">
    <citation type="submission" date="2019-03" db="EMBL/GenBank/DDBJ databases">
        <title>Metabolic potential of uncultured bacteria and archaea associated with petroleum seepage in deep-sea sediments.</title>
        <authorList>
            <person name="Dong X."/>
            <person name="Hubert C."/>
        </authorList>
    </citation>
    <scope>NUCLEOTIDE SEQUENCE [LARGE SCALE GENOMIC DNA]</scope>
    <source>
        <strain evidence="10">E44_bin92</strain>
    </source>
</reference>
<keyword evidence="3 7" id="KW-0547">Nucleotide-binding</keyword>
<dbReference type="InterPro" id="IPR004522">
    <property type="entry name" value="Asn-tRNA-ligase"/>
</dbReference>
<dbReference type="InterPro" id="IPR006195">
    <property type="entry name" value="aa-tRNA-synth_II"/>
</dbReference>
<evidence type="ECO:0000256" key="2">
    <source>
        <dbReference type="ARBA" id="ARBA00022598"/>
    </source>
</evidence>
<keyword evidence="2 7" id="KW-0436">Ligase</keyword>
<name>A0A523QMT1_UNCAE</name>
<dbReference type="Pfam" id="PF00152">
    <property type="entry name" value="tRNA-synt_2"/>
    <property type="match status" value="1"/>
</dbReference>
<dbReference type="Proteomes" id="UP000320781">
    <property type="component" value="Unassembled WGS sequence"/>
</dbReference>
<dbReference type="PANTHER" id="PTHR22594:SF34">
    <property type="entry name" value="ASPARAGINE--TRNA LIGASE, MITOCHONDRIAL-RELATED"/>
    <property type="match status" value="1"/>
</dbReference>
<dbReference type="Gene3D" id="3.30.930.10">
    <property type="entry name" value="Bira Bifunctional Protein, Domain 2"/>
    <property type="match status" value="1"/>
</dbReference>
<comment type="caution">
    <text evidence="10">The sequence shown here is derived from an EMBL/GenBank/DDBJ whole genome shotgun (WGS) entry which is preliminary data.</text>
</comment>
<dbReference type="PANTHER" id="PTHR22594">
    <property type="entry name" value="ASPARTYL/LYSYL-TRNA SYNTHETASE"/>
    <property type="match status" value="1"/>
</dbReference>
<dbReference type="GO" id="GO:0005524">
    <property type="term" value="F:ATP binding"/>
    <property type="evidence" value="ECO:0007669"/>
    <property type="project" value="UniProtKB-UniRule"/>
</dbReference>
<evidence type="ECO:0000256" key="8">
    <source>
        <dbReference type="SAM" id="Coils"/>
    </source>
</evidence>
<organism evidence="10 11">
    <name type="scientific">Aerophobetes bacterium</name>
    <dbReference type="NCBI Taxonomy" id="2030807"/>
    <lineage>
        <taxon>Bacteria</taxon>
        <taxon>Candidatus Aerophobota</taxon>
    </lineage>
</organism>
<dbReference type="GO" id="GO:0006421">
    <property type="term" value="P:asparaginyl-tRNA aminoacylation"/>
    <property type="evidence" value="ECO:0007669"/>
    <property type="project" value="UniProtKB-UniRule"/>
</dbReference>
<sequence>MQVTTVDKLAHHLGEIVSIRGWLYNRRSKGKLHFLLIRDGTGIVQGIMFQDDVSQDLFTQCAHLPQESSLVVTGKVHQDPRAPGGYELALKDVEILQLAGEYPLGKKSHGSDFLLKNRHLWLRSKKQHAHLKIRSEVVRAIRQFFDSRDFVLVDTPILTSSVCEETSSLFEVNYFDRRAYLSQSGQLYAEAAAMAFGRVYCFGPTFRAEKSKTRKHLTEFWMVEPEIAYANLDDIMELAEGLVANLVEDVLEKRKEELKILERDTKMLEKITLPFPRLSYAEAVEIIRNSKVSFEWGEDFGAPHEAIISSQFEKPVLIHRFPAETKAFYMKKDPQDPHLALCVDMLAPEGYGEIIGGGQREDDLGTLERSIAEHKLAREDFEWYLDLRRYGSVPHAGFGLGLERTVAWLCGTHHVREVIPFPRTLYRIYP</sequence>
<evidence type="ECO:0000259" key="9">
    <source>
        <dbReference type="PROSITE" id="PS50862"/>
    </source>
</evidence>
<evidence type="ECO:0000256" key="1">
    <source>
        <dbReference type="ARBA" id="ARBA00008226"/>
    </source>
</evidence>
<dbReference type="SUPFAM" id="SSF50249">
    <property type="entry name" value="Nucleic acid-binding proteins"/>
    <property type="match status" value="1"/>
</dbReference>
<dbReference type="InterPro" id="IPR002312">
    <property type="entry name" value="Asp/Asn-tRNA-synth_IIb"/>
</dbReference>
<keyword evidence="4 7" id="KW-0067">ATP-binding</keyword>
<dbReference type="GO" id="GO:0004816">
    <property type="term" value="F:asparagine-tRNA ligase activity"/>
    <property type="evidence" value="ECO:0007669"/>
    <property type="project" value="UniProtKB-UniRule"/>
</dbReference>
<accession>A0A523QMT1</accession>